<dbReference type="RefSeq" id="WP_377024457.1">
    <property type="nucleotide sequence ID" value="NZ_JBHLTS010000065.1"/>
</dbReference>
<keyword evidence="2" id="KW-0449">Lipoprotein</keyword>
<comment type="caution">
    <text evidence="2">The sequence shown here is derived from an EMBL/GenBank/DDBJ whole genome shotgun (WGS) entry which is preliminary data.</text>
</comment>
<evidence type="ECO:0000313" key="2">
    <source>
        <dbReference type="EMBL" id="MFC0516683.1"/>
    </source>
</evidence>
<keyword evidence="3" id="KW-1185">Reference proteome</keyword>
<name>A0ABV6LB63_9SPHI</name>
<accession>A0ABV6LB63</accession>
<dbReference type="EMBL" id="JBHLTS010000065">
    <property type="protein sequence ID" value="MFC0516683.1"/>
    <property type="molecule type" value="Genomic_DNA"/>
</dbReference>
<feature type="chain" id="PRO_5047184378" evidence="1">
    <location>
        <begin position="33"/>
        <end position="118"/>
    </location>
</feature>
<reference evidence="2 3" key="1">
    <citation type="submission" date="2024-09" db="EMBL/GenBank/DDBJ databases">
        <authorList>
            <person name="Sun Q."/>
            <person name="Mori K."/>
        </authorList>
    </citation>
    <scope>NUCLEOTIDE SEQUENCE [LARGE SCALE GENOMIC DNA]</scope>
    <source>
        <strain evidence="2 3">NCAIM B.02415</strain>
    </source>
</reference>
<dbReference type="Proteomes" id="UP001589828">
    <property type="component" value="Unassembled WGS sequence"/>
</dbReference>
<feature type="signal peptide" evidence="1">
    <location>
        <begin position="1"/>
        <end position="32"/>
    </location>
</feature>
<sequence>MTPSYLNRSFRFYRKLLPILLLSVILSSCYTARVETKAQAGSEVSHQNVNFFFWGAIQSPKRIVTPICDSLGSNGMAEVTVKNNFGYSLLTVITLGIWSPARVEWKCGKPCAKDGVIK</sequence>
<keyword evidence="1" id="KW-0732">Signal</keyword>
<gene>
    <name evidence="2" type="ORF">ACFFGT_20920</name>
</gene>
<evidence type="ECO:0000313" key="3">
    <source>
        <dbReference type="Proteomes" id="UP001589828"/>
    </source>
</evidence>
<dbReference type="Pfam" id="PF06291">
    <property type="entry name" value="Lambda_Bor"/>
    <property type="match status" value="1"/>
</dbReference>
<evidence type="ECO:0000256" key="1">
    <source>
        <dbReference type="SAM" id="SignalP"/>
    </source>
</evidence>
<dbReference type="InterPro" id="IPR010438">
    <property type="entry name" value="Lambda_Bor"/>
</dbReference>
<organism evidence="2 3">
    <name type="scientific">Mucilaginibacter angelicae</name>
    <dbReference type="NCBI Taxonomy" id="869718"/>
    <lineage>
        <taxon>Bacteria</taxon>
        <taxon>Pseudomonadati</taxon>
        <taxon>Bacteroidota</taxon>
        <taxon>Sphingobacteriia</taxon>
        <taxon>Sphingobacteriales</taxon>
        <taxon>Sphingobacteriaceae</taxon>
        <taxon>Mucilaginibacter</taxon>
    </lineage>
</organism>
<proteinExistence type="predicted"/>
<protein>
    <submittedName>
        <fullName evidence="2">Bor/Iss family lipoprotein</fullName>
    </submittedName>
</protein>